<keyword evidence="2" id="KW-1185">Reference proteome</keyword>
<name>A0ABW8MTU6_9BURK</name>
<evidence type="ECO:0000313" key="2">
    <source>
        <dbReference type="Proteomes" id="UP001620514"/>
    </source>
</evidence>
<reference evidence="1 2" key="1">
    <citation type="submission" date="2024-11" db="EMBL/GenBank/DDBJ databases">
        <title>Using genomics to understand microbial adaptation to soil warming.</title>
        <authorList>
            <person name="Deangelis K.M. PhD."/>
        </authorList>
    </citation>
    <scope>NUCLEOTIDE SEQUENCE [LARGE SCALE GENOMIC DNA]</scope>
    <source>
        <strain evidence="1 2">GAS97</strain>
    </source>
</reference>
<organism evidence="1 2">
    <name type="scientific">Caballeronia udeis</name>
    <dbReference type="NCBI Taxonomy" id="1232866"/>
    <lineage>
        <taxon>Bacteria</taxon>
        <taxon>Pseudomonadati</taxon>
        <taxon>Pseudomonadota</taxon>
        <taxon>Betaproteobacteria</taxon>
        <taxon>Burkholderiales</taxon>
        <taxon>Burkholderiaceae</taxon>
        <taxon>Caballeronia</taxon>
    </lineage>
</organism>
<accession>A0ABW8MTU6</accession>
<dbReference type="EMBL" id="JBIYDN010000032">
    <property type="protein sequence ID" value="MFK4447135.1"/>
    <property type="molecule type" value="Genomic_DNA"/>
</dbReference>
<evidence type="ECO:0000313" key="1">
    <source>
        <dbReference type="EMBL" id="MFK4447135.1"/>
    </source>
</evidence>
<gene>
    <name evidence="1" type="ORF">ABH943_007168</name>
</gene>
<dbReference type="RefSeq" id="WP_404612512.1">
    <property type="nucleotide sequence ID" value="NZ_JBIYDN010000032.1"/>
</dbReference>
<proteinExistence type="predicted"/>
<dbReference type="Proteomes" id="UP001620514">
    <property type="component" value="Unassembled WGS sequence"/>
</dbReference>
<evidence type="ECO:0008006" key="3">
    <source>
        <dbReference type="Google" id="ProtNLM"/>
    </source>
</evidence>
<sequence>MKKIIISLCLLCDAGVGHAENWVKQVDTPHLIYMDFDSLRYKDGLVSFLEKEAFPSRVSTRLPPTYQQQISFNQAVSLQILNCKLLTMTRIETRYLDVTGEVVATQQFDGSSWGPVRADSWLNGALKNICPP</sequence>
<protein>
    <recommendedName>
        <fullName evidence="3">Lipoprotein</fullName>
    </recommendedName>
</protein>
<comment type="caution">
    <text evidence="1">The sequence shown here is derived from an EMBL/GenBank/DDBJ whole genome shotgun (WGS) entry which is preliminary data.</text>
</comment>